<dbReference type="EMBL" id="JBHTMC010000027">
    <property type="protein sequence ID" value="MFD1265047.1"/>
    <property type="molecule type" value="Genomic_DNA"/>
</dbReference>
<comment type="caution">
    <text evidence="3">The sequence shown here is derived from an EMBL/GenBank/DDBJ whole genome shotgun (WGS) entry which is preliminary data.</text>
</comment>
<organism evidence="3 4">
    <name type="scientific">Thauera mechernichensis</name>
    <dbReference type="NCBI Taxonomy" id="82788"/>
    <lineage>
        <taxon>Bacteria</taxon>
        <taxon>Pseudomonadati</taxon>
        <taxon>Pseudomonadota</taxon>
        <taxon>Betaproteobacteria</taxon>
        <taxon>Rhodocyclales</taxon>
        <taxon>Zoogloeaceae</taxon>
        <taxon>Thauera</taxon>
    </lineage>
</organism>
<sequence>MKRHILLAAGLLAASAAHAQVYKCVEDGKTVFADRPCAPDAKPMRGLGVPQQATHGLGGAPIDRGRQLCEAQAIPSLSGLYDPSSAIVESTSGGTMDVLDYEGAKIPARTYLVRVNAKNRMGGYVGAKPVICYTSPDGTRLLKINAALLN</sequence>
<reference evidence="4" key="1">
    <citation type="journal article" date="2019" name="Int. J. Syst. Evol. Microbiol.">
        <title>The Global Catalogue of Microorganisms (GCM) 10K type strain sequencing project: providing services to taxonomists for standard genome sequencing and annotation.</title>
        <authorList>
            <consortium name="The Broad Institute Genomics Platform"/>
            <consortium name="The Broad Institute Genome Sequencing Center for Infectious Disease"/>
            <person name="Wu L."/>
            <person name="Ma J."/>
        </authorList>
    </citation>
    <scope>NUCLEOTIDE SEQUENCE [LARGE SCALE GENOMIC DNA]</scope>
    <source>
        <strain evidence="4">CCUG 48884</strain>
    </source>
</reference>
<evidence type="ECO:0000313" key="4">
    <source>
        <dbReference type="Proteomes" id="UP001597158"/>
    </source>
</evidence>
<evidence type="ECO:0000256" key="1">
    <source>
        <dbReference type="SAM" id="SignalP"/>
    </source>
</evidence>
<evidence type="ECO:0000259" key="2">
    <source>
        <dbReference type="Pfam" id="PF13511"/>
    </source>
</evidence>
<feature type="signal peptide" evidence="1">
    <location>
        <begin position="1"/>
        <end position="19"/>
    </location>
</feature>
<dbReference type="InterPro" id="IPR025392">
    <property type="entry name" value="DUF4124"/>
</dbReference>
<keyword evidence="1" id="KW-0732">Signal</keyword>
<dbReference type="Proteomes" id="UP001597158">
    <property type="component" value="Unassembled WGS sequence"/>
</dbReference>
<dbReference type="Pfam" id="PF13511">
    <property type="entry name" value="DUF4124"/>
    <property type="match status" value="1"/>
</dbReference>
<feature type="domain" description="DUF4124" evidence="2">
    <location>
        <begin position="11"/>
        <end position="43"/>
    </location>
</feature>
<accession>A0ABW3WH98</accession>
<dbReference type="RefSeq" id="WP_277829864.1">
    <property type="nucleotide sequence ID" value="NZ_JARQZE010000001.1"/>
</dbReference>
<protein>
    <submittedName>
        <fullName evidence="3">DUF4124 domain-containing protein</fullName>
    </submittedName>
</protein>
<name>A0ABW3WH98_9RHOO</name>
<feature type="chain" id="PRO_5045851132" evidence="1">
    <location>
        <begin position="20"/>
        <end position="150"/>
    </location>
</feature>
<keyword evidence="4" id="KW-1185">Reference proteome</keyword>
<evidence type="ECO:0000313" key="3">
    <source>
        <dbReference type="EMBL" id="MFD1265047.1"/>
    </source>
</evidence>
<proteinExistence type="predicted"/>
<gene>
    <name evidence="3" type="ORF">ACFQ4M_15840</name>
</gene>